<dbReference type="Gene3D" id="3.40.50.300">
    <property type="entry name" value="P-loop containing nucleotide triphosphate hydrolases"/>
    <property type="match status" value="1"/>
</dbReference>
<dbReference type="PANTHER" id="PTHR36766:SF44">
    <property type="entry name" value="NBS-CODING RESISTANCE GENE ANALOG"/>
    <property type="match status" value="1"/>
</dbReference>
<evidence type="ECO:0000313" key="3">
    <source>
        <dbReference type="EMBL" id="KAK4372785.1"/>
    </source>
</evidence>
<comment type="caution">
    <text evidence="3">The sequence shown here is derived from an EMBL/GenBank/DDBJ whole genome shotgun (WGS) entry which is preliminary data.</text>
</comment>
<sequence>MVSSAVRRKDFVILLDFIERLKNGRDQIALDMDQIEKLTFIRLFYQYGDDMLLKLEDHVVPQLLENIRSCVIVKMTCSSYNHSESSTTMTEDRLVEFLDTLLVNLHYLPKSCAELIFPSLTQYELLQNVCCSLRDFHGLKVNGCIEHEIVEYVLPQFQLMAERVGDFYFDLLSLQLIDKIDETYELDEAEDSDITDEFYETDDSDEILLEVKSMLAHLLVKIIPIKLEDVIHHGKLFVLLERIGAQGVAFIKEEIRLVKEDLEFIRSFFGNVEQELNRELWTRVLDVAYEAEHAIKPMLVRDHGLLQLIFLLPDTIEKMKLLKDEVLEKISKNRGLIVANSPNEPVESNSSTKLIRKIIVGKTTLAYKVYNDKSVTSHFDIRAWCTVDKEYNRKKMLQKIYNQVTGSDAEFSEDFDVDDELRKKAVWKEDLQKRSRIVLTSGNKEVALLRKRHSDPLNLRLLRPEESWELLEKRVFGEESCPMN</sequence>
<dbReference type="SUPFAM" id="SSF52540">
    <property type="entry name" value="P-loop containing nucleoside triphosphate hydrolases"/>
    <property type="match status" value="1"/>
</dbReference>
<dbReference type="AlphaFoldDB" id="A0AAE1SN83"/>
<keyword evidence="4" id="KW-1185">Reference proteome</keyword>
<dbReference type="EMBL" id="JAVYJV010000004">
    <property type="protein sequence ID" value="KAK4372785.1"/>
    <property type="molecule type" value="Genomic_DNA"/>
</dbReference>
<evidence type="ECO:0000313" key="4">
    <source>
        <dbReference type="Proteomes" id="UP001291623"/>
    </source>
</evidence>
<dbReference type="InterPro" id="IPR002182">
    <property type="entry name" value="NB-ARC"/>
</dbReference>
<reference evidence="3" key="1">
    <citation type="submission" date="2023-12" db="EMBL/GenBank/DDBJ databases">
        <title>Genome assembly of Anisodus tanguticus.</title>
        <authorList>
            <person name="Wang Y.-J."/>
        </authorList>
    </citation>
    <scope>NUCLEOTIDE SEQUENCE</scope>
    <source>
        <strain evidence="3">KB-2021</strain>
        <tissue evidence="3">Leaf</tissue>
    </source>
</reference>
<dbReference type="PANTHER" id="PTHR36766">
    <property type="entry name" value="PLANT BROAD-SPECTRUM MILDEW RESISTANCE PROTEIN RPW8"/>
    <property type="match status" value="1"/>
</dbReference>
<dbReference type="Pfam" id="PF00931">
    <property type="entry name" value="NB-ARC"/>
    <property type="match status" value="2"/>
</dbReference>
<evidence type="ECO:0000259" key="2">
    <source>
        <dbReference type="Pfam" id="PF00931"/>
    </source>
</evidence>
<name>A0AAE1SN83_9SOLA</name>
<dbReference type="InterPro" id="IPR027417">
    <property type="entry name" value="P-loop_NTPase"/>
</dbReference>
<feature type="domain" description="NB-ARC" evidence="2">
    <location>
        <begin position="360"/>
        <end position="413"/>
    </location>
</feature>
<keyword evidence="1" id="KW-0611">Plant defense</keyword>
<protein>
    <recommendedName>
        <fullName evidence="2">NB-ARC domain-containing protein</fullName>
    </recommendedName>
</protein>
<dbReference type="Proteomes" id="UP001291623">
    <property type="component" value="Unassembled WGS sequence"/>
</dbReference>
<proteinExistence type="predicted"/>
<accession>A0AAE1SN83</accession>
<feature type="domain" description="NB-ARC" evidence="2">
    <location>
        <begin position="421"/>
        <end position="480"/>
    </location>
</feature>
<dbReference type="GO" id="GO:0043531">
    <property type="term" value="F:ADP binding"/>
    <property type="evidence" value="ECO:0007669"/>
    <property type="project" value="InterPro"/>
</dbReference>
<evidence type="ECO:0000256" key="1">
    <source>
        <dbReference type="ARBA" id="ARBA00022821"/>
    </source>
</evidence>
<organism evidence="3 4">
    <name type="scientific">Anisodus tanguticus</name>
    <dbReference type="NCBI Taxonomy" id="243964"/>
    <lineage>
        <taxon>Eukaryota</taxon>
        <taxon>Viridiplantae</taxon>
        <taxon>Streptophyta</taxon>
        <taxon>Embryophyta</taxon>
        <taxon>Tracheophyta</taxon>
        <taxon>Spermatophyta</taxon>
        <taxon>Magnoliopsida</taxon>
        <taxon>eudicotyledons</taxon>
        <taxon>Gunneridae</taxon>
        <taxon>Pentapetalae</taxon>
        <taxon>asterids</taxon>
        <taxon>lamiids</taxon>
        <taxon>Solanales</taxon>
        <taxon>Solanaceae</taxon>
        <taxon>Solanoideae</taxon>
        <taxon>Hyoscyameae</taxon>
        <taxon>Anisodus</taxon>
    </lineage>
</organism>
<gene>
    <name evidence="3" type="ORF">RND71_008169</name>
</gene>
<dbReference type="GO" id="GO:0006952">
    <property type="term" value="P:defense response"/>
    <property type="evidence" value="ECO:0007669"/>
    <property type="project" value="UniProtKB-KW"/>
</dbReference>